<dbReference type="FunFam" id="3.40.50.720:FF:000084">
    <property type="entry name" value="Short-chain dehydrogenase reductase"/>
    <property type="match status" value="1"/>
</dbReference>
<dbReference type="NCBIfam" id="NF005559">
    <property type="entry name" value="PRK07231.1"/>
    <property type="match status" value="1"/>
</dbReference>
<gene>
    <name evidence="2" type="ORF">HNQ08_004396</name>
</gene>
<comment type="similarity">
    <text evidence="1">Belongs to the short-chain dehydrogenases/reductases (SDR) family.</text>
</comment>
<name>A0A7W8JYF9_9DEIO</name>
<dbReference type="InterPro" id="IPR002347">
    <property type="entry name" value="SDR_fam"/>
</dbReference>
<accession>A0A7W8JYF9</accession>
<dbReference type="Pfam" id="PF13561">
    <property type="entry name" value="adh_short_C2"/>
    <property type="match status" value="1"/>
</dbReference>
<dbReference type="Gene3D" id="3.40.50.720">
    <property type="entry name" value="NAD(P)-binding Rossmann-like Domain"/>
    <property type="match status" value="1"/>
</dbReference>
<dbReference type="PRINTS" id="PR00080">
    <property type="entry name" value="SDRFAMILY"/>
</dbReference>
<dbReference type="Proteomes" id="UP000552709">
    <property type="component" value="Unassembled WGS sequence"/>
</dbReference>
<dbReference type="AlphaFoldDB" id="A0A7W8JYF9"/>
<comment type="caution">
    <text evidence="2">The sequence shown here is derived from an EMBL/GenBank/DDBJ whole genome shotgun (WGS) entry which is preliminary data.</text>
</comment>
<organism evidence="2 3">
    <name type="scientific">Deinococcus humi</name>
    <dbReference type="NCBI Taxonomy" id="662880"/>
    <lineage>
        <taxon>Bacteria</taxon>
        <taxon>Thermotogati</taxon>
        <taxon>Deinococcota</taxon>
        <taxon>Deinococci</taxon>
        <taxon>Deinococcales</taxon>
        <taxon>Deinococcaceae</taxon>
        <taxon>Deinococcus</taxon>
    </lineage>
</organism>
<keyword evidence="3" id="KW-1185">Reference proteome</keyword>
<sequence length="275" mass="28701">MILNPEGERSLMLGQLNGRVALVTGASGGIGRATARALAAAGAQVVIADVEVAAGEETALALRDEGATAQFIACDVSDPEEVRALLEQTVATLGHLDVLVNNAGIAGSAKRLHELEVDDWDRVLAVNLRGLFLCAKYALPHLMNRRGVMVNIASTYGLIGAPQAPAYCASKGGVVNLTRQLAVDYGPSGVRVNAVCPGYVDTDMGGQRSRMVPPQAAAALERREGNAARQPLGRQAHVDEVARVVAFLASESSSFMTGSIVTVDGGCTSTFNYNQ</sequence>
<dbReference type="PROSITE" id="PS00061">
    <property type="entry name" value="ADH_SHORT"/>
    <property type="match status" value="1"/>
</dbReference>
<dbReference type="PANTHER" id="PTHR42760:SF124">
    <property type="entry name" value="SHORT-CHAIN DEHYDROGENASE_REDUCTASE"/>
    <property type="match status" value="1"/>
</dbReference>
<dbReference type="SUPFAM" id="SSF51735">
    <property type="entry name" value="NAD(P)-binding Rossmann-fold domains"/>
    <property type="match status" value="1"/>
</dbReference>
<dbReference type="PANTHER" id="PTHR42760">
    <property type="entry name" value="SHORT-CHAIN DEHYDROGENASES/REDUCTASES FAMILY MEMBER"/>
    <property type="match status" value="1"/>
</dbReference>
<dbReference type="RefSeq" id="WP_184136633.1">
    <property type="nucleotide sequence ID" value="NZ_JACHFL010000016.1"/>
</dbReference>
<dbReference type="EMBL" id="JACHFL010000016">
    <property type="protein sequence ID" value="MBB5365275.1"/>
    <property type="molecule type" value="Genomic_DNA"/>
</dbReference>
<evidence type="ECO:0000313" key="2">
    <source>
        <dbReference type="EMBL" id="MBB5365275.1"/>
    </source>
</evidence>
<reference evidence="2 3" key="1">
    <citation type="submission" date="2020-08" db="EMBL/GenBank/DDBJ databases">
        <title>Genomic Encyclopedia of Type Strains, Phase IV (KMG-IV): sequencing the most valuable type-strain genomes for metagenomic binning, comparative biology and taxonomic classification.</title>
        <authorList>
            <person name="Goeker M."/>
        </authorList>
    </citation>
    <scope>NUCLEOTIDE SEQUENCE [LARGE SCALE GENOMIC DNA]</scope>
    <source>
        <strain evidence="2 3">DSM 27939</strain>
    </source>
</reference>
<dbReference type="InterPro" id="IPR020904">
    <property type="entry name" value="Sc_DH/Rdtase_CS"/>
</dbReference>
<protein>
    <submittedName>
        <fullName evidence="2">NAD(P)-dependent dehydrogenase (Short-subunit alcohol dehydrogenase family)</fullName>
    </submittedName>
</protein>
<dbReference type="PRINTS" id="PR00081">
    <property type="entry name" value="GDHRDH"/>
</dbReference>
<evidence type="ECO:0000313" key="3">
    <source>
        <dbReference type="Proteomes" id="UP000552709"/>
    </source>
</evidence>
<dbReference type="GO" id="GO:0016616">
    <property type="term" value="F:oxidoreductase activity, acting on the CH-OH group of donors, NAD or NADP as acceptor"/>
    <property type="evidence" value="ECO:0007669"/>
    <property type="project" value="TreeGrafter"/>
</dbReference>
<evidence type="ECO:0000256" key="1">
    <source>
        <dbReference type="ARBA" id="ARBA00006484"/>
    </source>
</evidence>
<dbReference type="InterPro" id="IPR036291">
    <property type="entry name" value="NAD(P)-bd_dom_sf"/>
</dbReference>
<dbReference type="CDD" id="cd05233">
    <property type="entry name" value="SDR_c"/>
    <property type="match status" value="1"/>
</dbReference>
<proteinExistence type="inferred from homology"/>
<dbReference type="NCBIfam" id="NF009466">
    <property type="entry name" value="PRK12826.1-2"/>
    <property type="match status" value="1"/>
</dbReference>